<accession>Q9N4X7</accession>
<dbReference type="Bgee" id="WBGene00021565">
    <property type="expression patterns" value="Expressed in material anatomical entity and 3 other cell types or tissues"/>
</dbReference>
<dbReference type="HOGENOM" id="CLU_042099_0_1_1"/>
<dbReference type="UCSC" id="Y45G12C.1">
    <property type="organism name" value="c. elegans"/>
</dbReference>
<evidence type="ECO:0000313" key="3">
    <source>
        <dbReference type="WormBase" id="Y45G12C.1"/>
    </source>
</evidence>
<dbReference type="STRING" id="6239.Y45G12C.1.1"/>
<evidence type="ECO:0000313" key="2">
    <source>
        <dbReference type="Proteomes" id="UP000001940"/>
    </source>
</evidence>
<dbReference type="CTD" id="189931"/>
<dbReference type="GeneID" id="189931"/>
<keyword evidence="2" id="KW-1185">Reference proteome</keyword>
<dbReference type="SMR" id="Q9N4X7"/>
<gene>
    <name evidence="1" type="ORF">CELE_Y45G12C.1</name>
    <name evidence="1 3" type="ORF">Y45G12C.1</name>
</gene>
<dbReference type="AGR" id="WB:WBGene00021565"/>
<dbReference type="InParanoid" id="Q9N4X7"/>
<dbReference type="PhylomeDB" id="Q9N4X7"/>
<proteinExistence type="predicted"/>
<dbReference type="Pfam" id="PF07801">
    <property type="entry name" value="DUF1647"/>
    <property type="match status" value="1"/>
</dbReference>
<dbReference type="Proteomes" id="UP000001940">
    <property type="component" value="Chromosome V"/>
</dbReference>
<dbReference type="RefSeq" id="NP_503702.1">
    <property type="nucleotide sequence ID" value="NM_071301.4"/>
</dbReference>
<dbReference type="AlphaFoldDB" id="Q9N4X7"/>
<evidence type="ECO:0000313" key="1">
    <source>
        <dbReference type="EMBL" id="CCD62296.1"/>
    </source>
</evidence>
<dbReference type="EMBL" id="BX284605">
    <property type="protein sequence ID" value="CCD62296.1"/>
    <property type="molecule type" value="Genomic_DNA"/>
</dbReference>
<dbReference type="FunCoup" id="Q9N4X7">
    <property type="interactions" value="653"/>
</dbReference>
<reference evidence="1 2" key="1">
    <citation type="journal article" date="1998" name="Science">
        <title>Genome sequence of the nematode C. elegans: a platform for investigating biology.</title>
        <authorList>
            <consortium name="The C. elegans sequencing consortium"/>
            <person name="Sulson J.E."/>
            <person name="Waterston R."/>
        </authorList>
    </citation>
    <scope>NUCLEOTIDE SEQUENCE [LARGE SCALE GENOMIC DNA]</scope>
    <source>
        <strain evidence="1 2">Bristol N2</strain>
    </source>
</reference>
<dbReference type="KEGG" id="cel:CELE_Y45G12C.1"/>
<dbReference type="WormBase" id="Y45G12C.1">
    <property type="protein sequence ID" value="CE21936"/>
    <property type="gene ID" value="WBGene00021565"/>
</dbReference>
<dbReference type="eggNOG" id="ENOG502SA4K">
    <property type="taxonomic scope" value="Eukaryota"/>
</dbReference>
<dbReference type="OrthoDB" id="10053392at2759"/>
<organism evidence="1 2">
    <name type="scientific">Caenorhabditis elegans</name>
    <dbReference type="NCBI Taxonomy" id="6239"/>
    <lineage>
        <taxon>Eukaryota</taxon>
        <taxon>Metazoa</taxon>
        <taxon>Ecdysozoa</taxon>
        <taxon>Nematoda</taxon>
        <taxon>Chromadorea</taxon>
        <taxon>Rhabditida</taxon>
        <taxon>Rhabditina</taxon>
        <taxon>Rhabditomorpha</taxon>
        <taxon>Rhabditoidea</taxon>
        <taxon>Rhabditidae</taxon>
        <taxon>Peloderinae</taxon>
        <taxon>Caenorhabditis</taxon>
    </lineage>
</organism>
<sequence length="378" mass="44406">MMITKRMIKITFLINDTMKAKTVLSYATFSFIALLLFCYKTNKTTYIKNPKFKILEASTPALPIDKECECISSWTGKSYDFCYRNPKNATLVGKRFNCTWLSTLEDLKLVGLHEQSLVDLYEYEKNDSDVIFVSATSRDHLANFNSMYAIVKHHWPRQKLILYSLDLTDKDILDIEKEPNVKVRKFDYSKYPKYVKNLMEYRFKALILAEAIRDFQNVWWIDAHTKWFHPKPLDTIYENLAECVNDAACEKKSSIQMFINSTHSNYAVLNRGLLDYFPTFDIDDLKSNEKSLQLSAMLVYLARTQFTLDILKWHTLCALEEKCMKPPGAKLKCDTIPEWNHYAGCFRYDQSSINILLFNHFRDHNHYFMNPGTVLRTY</sequence>
<dbReference type="PANTHER" id="PTHR31389:SF5">
    <property type="entry name" value="NUCLEOTID_TRANS DOMAIN-CONTAINING PROTEIN"/>
    <property type="match status" value="1"/>
</dbReference>
<dbReference type="InterPro" id="IPR012444">
    <property type="entry name" value="DUF1647"/>
</dbReference>
<protein>
    <submittedName>
        <fullName evidence="1">Nucleotid_trans domain-containing protein</fullName>
    </submittedName>
</protein>
<dbReference type="PANTHER" id="PTHR31389">
    <property type="entry name" value="LD39211P"/>
    <property type="match status" value="1"/>
</dbReference>
<dbReference type="PaxDb" id="6239-Y45G12C.1"/>
<dbReference type="OMA" id="TLDILKW"/>
<name>Q9N4X7_CAEEL</name>